<feature type="domain" description="Sm" evidence="3">
    <location>
        <begin position="91"/>
        <end position="169"/>
    </location>
</feature>
<evidence type="ECO:0000313" key="5">
    <source>
        <dbReference type="Proteomes" id="UP001152798"/>
    </source>
</evidence>
<gene>
    <name evidence="4" type="ORF">NEZAVI_LOCUS3012</name>
</gene>
<dbReference type="SUPFAM" id="SSF50182">
    <property type="entry name" value="Sm-like ribonucleoproteins"/>
    <property type="match status" value="1"/>
</dbReference>
<dbReference type="InterPro" id="IPR001163">
    <property type="entry name" value="Sm_dom_euk/arc"/>
</dbReference>
<evidence type="ECO:0000313" key="4">
    <source>
        <dbReference type="EMBL" id="CAH1392136.1"/>
    </source>
</evidence>
<dbReference type="FunFam" id="2.30.30.100:FF:000028">
    <property type="entry name" value="N-alpha-acetyltransferase 38, NatC auxiliary subunit"/>
    <property type="match status" value="1"/>
</dbReference>
<feature type="region of interest" description="Disordered" evidence="2">
    <location>
        <begin position="1"/>
        <end position="34"/>
    </location>
</feature>
<dbReference type="PANTHER" id="PTHR10701">
    <property type="entry name" value="SMALL NUCLEAR RIBONUCLEOPROTEIN-ASSOCIATED PROTEIN B AND N"/>
    <property type="match status" value="1"/>
</dbReference>
<dbReference type="PANTHER" id="PTHR10701:SF5">
    <property type="entry name" value="N-ALPHA-ACETYLTRANSFERASE 38, NATC AUXILIARY SUBUNIT"/>
    <property type="match status" value="1"/>
</dbReference>
<dbReference type="AlphaFoldDB" id="A0A9P0EE46"/>
<accession>A0A9P0EE46</accession>
<feature type="compositionally biased region" description="Polar residues" evidence="2">
    <location>
        <begin position="180"/>
        <end position="192"/>
    </location>
</feature>
<dbReference type="SMART" id="SM00651">
    <property type="entry name" value="Sm"/>
    <property type="match status" value="1"/>
</dbReference>
<feature type="region of interest" description="Disordered" evidence="2">
    <location>
        <begin position="165"/>
        <end position="192"/>
    </location>
</feature>
<comment type="similarity">
    <text evidence="1">Belongs to the snRNP Sm proteins family.</text>
</comment>
<dbReference type="GO" id="GO:0031417">
    <property type="term" value="C:NatC complex"/>
    <property type="evidence" value="ECO:0007669"/>
    <property type="project" value="InterPro"/>
</dbReference>
<evidence type="ECO:0000259" key="3">
    <source>
        <dbReference type="PROSITE" id="PS52002"/>
    </source>
</evidence>
<dbReference type="EMBL" id="OV725077">
    <property type="protein sequence ID" value="CAH1392136.1"/>
    <property type="molecule type" value="Genomic_DNA"/>
</dbReference>
<dbReference type="InterPro" id="IPR050914">
    <property type="entry name" value="snRNP_SmB/NAA38-like"/>
</dbReference>
<dbReference type="Gene3D" id="2.30.30.100">
    <property type="match status" value="1"/>
</dbReference>
<dbReference type="Pfam" id="PF01423">
    <property type="entry name" value="LSM"/>
    <property type="match status" value="1"/>
</dbReference>
<feature type="region of interest" description="Disordered" evidence="2">
    <location>
        <begin position="47"/>
        <end position="77"/>
    </location>
</feature>
<protein>
    <recommendedName>
        <fullName evidence="3">Sm domain-containing protein</fullName>
    </recommendedName>
</protein>
<dbReference type="GO" id="GO:0003723">
    <property type="term" value="F:RNA binding"/>
    <property type="evidence" value="ECO:0007669"/>
    <property type="project" value="InterPro"/>
</dbReference>
<proteinExistence type="inferred from homology"/>
<dbReference type="InterPro" id="IPR010920">
    <property type="entry name" value="LSM_dom_sf"/>
</dbReference>
<dbReference type="PROSITE" id="PS52002">
    <property type="entry name" value="SM"/>
    <property type="match status" value="1"/>
</dbReference>
<dbReference type="Proteomes" id="UP001152798">
    <property type="component" value="Chromosome 1"/>
</dbReference>
<keyword evidence="5" id="KW-1185">Reference proteome</keyword>
<reference evidence="4" key="1">
    <citation type="submission" date="2022-01" db="EMBL/GenBank/DDBJ databases">
        <authorList>
            <person name="King R."/>
        </authorList>
    </citation>
    <scope>NUCLEOTIDE SEQUENCE</scope>
</reference>
<feature type="compositionally biased region" description="Basic and acidic residues" evidence="2">
    <location>
        <begin position="165"/>
        <end position="179"/>
    </location>
</feature>
<sequence>MAEASCSYHSDDEKDISIENIESDEESLPQHDLDAVPCAKASYCKKPEESERLLDNQHSPPPSLSHSQPSGYERKDEIRLKKEDKKENMSIGKKKLYSWLNKQMKIEMTDGRVLVGIFLCTDRDANVILGSCTEYLNPEVCGFTDEPRILGLVMVPGRHIVSIHHDASDAPSDDKEIKEVTSTQNWSESLYS</sequence>
<dbReference type="InterPro" id="IPR047575">
    <property type="entry name" value="Sm"/>
</dbReference>
<evidence type="ECO:0000256" key="2">
    <source>
        <dbReference type="SAM" id="MobiDB-lite"/>
    </source>
</evidence>
<evidence type="ECO:0000256" key="1">
    <source>
        <dbReference type="ARBA" id="ARBA00006850"/>
    </source>
</evidence>
<dbReference type="CDD" id="cd06168">
    <property type="entry name" value="LSMD1"/>
    <property type="match status" value="1"/>
</dbReference>
<organism evidence="4 5">
    <name type="scientific">Nezara viridula</name>
    <name type="common">Southern green stink bug</name>
    <name type="synonym">Cimex viridulus</name>
    <dbReference type="NCBI Taxonomy" id="85310"/>
    <lineage>
        <taxon>Eukaryota</taxon>
        <taxon>Metazoa</taxon>
        <taxon>Ecdysozoa</taxon>
        <taxon>Arthropoda</taxon>
        <taxon>Hexapoda</taxon>
        <taxon>Insecta</taxon>
        <taxon>Pterygota</taxon>
        <taxon>Neoptera</taxon>
        <taxon>Paraneoptera</taxon>
        <taxon>Hemiptera</taxon>
        <taxon>Heteroptera</taxon>
        <taxon>Panheteroptera</taxon>
        <taxon>Pentatomomorpha</taxon>
        <taxon>Pentatomoidea</taxon>
        <taxon>Pentatomidae</taxon>
        <taxon>Pentatominae</taxon>
        <taxon>Nezara</taxon>
    </lineage>
</organism>
<name>A0A9P0EE46_NEZVI</name>
<dbReference type="OrthoDB" id="368909at2759"/>
<dbReference type="InterPro" id="IPR034110">
    <property type="entry name" value="LSMD1_Sm"/>
</dbReference>